<evidence type="ECO:0000313" key="8">
    <source>
        <dbReference type="EMBL" id="TQF14828.1"/>
    </source>
</evidence>
<dbReference type="SMART" id="SM00706">
    <property type="entry name" value="TECPR"/>
    <property type="match status" value="5"/>
</dbReference>
<dbReference type="PROSITE" id="PS00136">
    <property type="entry name" value="SUBTILASE_ASP"/>
    <property type="match status" value="1"/>
</dbReference>
<dbReference type="InterPro" id="IPR034193">
    <property type="entry name" value="PCSK9_ProteinaseK-like"/>
</dbReference>
<dbReference type="CDD" id="cd04077">
    <property type="entry name" value="Peptidases_S8_PCSK9_ProteinaseK_like"/>
    <property type="match status" value="1"/>
</dbReference>
<protein>
    <submittedName>
        <fullName evidence="8">S8 family peptidase</fullName>
    </submittedName>
</protein>
<dbReference type="SUPFAM" id="SSF50969">
    <property type="entry name" value="YVTN repeat-like/Quinoprotein amine dehydrogenase"/>
    <property type="match status" value="1"/>
</dbReference>
<dbReference type="PROSITE" id="PS51892">
    <property type="entry name" value="SUBTILASE"/>
    <property type="match status" value="1"/>
</dbReference>
<dbReference type="FunFam" id="3.40.50.200:FF:000014">
    <property type="entry name" value="Proteinase K"/>
    <property type="match status" value="1"/>
</dbReference>
<dbReference type="GO" id="GO:0004252">
    <property type="term" value="F:serine-type endopeptidase activity"/>
    <property type="evidence" value="ECO:0007669"/>
    <property type="project" value="UniProtKB-UniRule"/>
</dbReference>
<dbReference type="AlphaFoldDB" id="A0A540X0M6"/>
<evidence type="ECO:0000256" key="4">
    <source>
        <dbReference type="ARBA" id="ARBA00022825"/>
    </source>
</evidence>
<comment type="similarity">
    <text evidence="1 5 6">Belongs to the peptidase S8 family.</text>
</comment>
<dbReference type="EMBL" id="VIFM01000058">
    <property type="protein sequence ID" value="TQF14828.1"/>
    <property type="molecule type" value="Genomic_DNA"/>
</dbReference>
<organism evidence="8 9">
    <name type="scientific">Myxococcus llanfairpwllgwyngyllgogerychwyrndrobwllllantysiliogogogochensis</name>
    <dbReference type="NCBI Taxonomy" id="2590453"/>
    <lineage>
        <taxon>Bacteria</taxon>
        <taxon>Pseudomonadati</taxon>
        <taxon>Myxococcota</taxon>
        <taxon>Myxococcia</taxon>
        <taxon>Myxococcales</taxon>
        <taxon>Cystobacterineae</taxon>
        <taxon>Myxococcaceae</taxon>
        <taxon>Myxococcus</taxon>
    </lineage>
</organism>
<evidence type="ECO:0000259" key="7">
    <source>
        <dbReference type="Pfam" id="PF00082"/>
    </source>
</evidence>
<gene>
    <name evidence="8" type="ORF">FJV41_16735</name>
</gene>
<proteinExistence type="inferred from homology"/>
<dbReference type="Pfam" id="PF00082">
    <property type="entry name" value="Peptidase_S8"/>
    <property type="match status" value="1"/>
</dbReference>
<dbReference type="InterPro" id="IPR000209">
    <property type="entry name" value="Peptidase_S8/S53_dom"/>
</dbReference>
<dbReference type="InterPro" id="IPR050131">
    <property type="entry name" value="Peptidase_S8_subtilisin-like"/>
</dbReference>
<evidence type="ECO:0000256" key="5">
    <source>
        <dbReference type="PROSITE-ProRule" id="PRU01240"/>
    </source>
</evidence>
<dbReference type="OrthoDB" id="9790784at2"/>
<comment type="caution">
    <text evidence="8">The sequence shown here is derived from an EMBL/GenBank/DDBJ whole genome shotgun (WGS) entry which is preliminary data.</text>
</comment>
<dbReference type="InterPro" id="IPR023827">
    <property type="entry name" value="Peptidase_S8_Asp-AS"/>
</dbReference>
<keyword evidence="2 5" id="KW-0645">Protease</keyword>
<evidence type="ECO:0000256" key="2">
    <source>
        <dbReference type="ARBA" id="ARBA00022670"/>
    </source>
</evidence>
<feature type="active site" description="Charge relay system" evidence="5">
    <location>
        <position position="333"/>
    </location>
</feature>
<feature type="active site" description="Charge relay system" evidence="5">
    <location>
        <position position="148"/>
    </location>
</feature>
<keyword evidence="4 5" id="KW-0720">Serine protease</keyword>
<evidence type="ECO:0000256" key="6">
    <source>
        <dbReference type="RuleBase" id="RU003355"/>
    </source>
</evidence>
<name>A0A540X0M6_9BACT</name>
<dbReference type="SUPFAM" id="SSF52743">
    <property type="entry name" value="Subtilisin-like"/>
    <property type="match status" value="1"/>
</dbReference>
<dbReference type="InterPro" id="IPR036852">
    <property type="entry name" value="Peptidase_S8/S53_dom_sf"/>
</dbReference>
<reference evidence="8 9" key="1">
    <citation type="submission" date="2019-06" db="EMBL/GenBank/DDBJ databases">
        <authorList>
            <person name="Livingstone P."/>
            <person name="Whitworth D."/>
        </authorList>
    </citation>
    <scope>NUCLEOTIDE SEQUENCE [LARGE SCALE GENOMIC DNA]</scope>
    <source>
        <strain evidence="8 9">AM401</strain>
    </source>
</reference>
<evidence type="ECO:0000256" key="3">
    <source>
        <dbReference type="ARBA" id="ARBA00022801"/>
    </source>
</evidence>
<dbReference type="Pfam" id="PF19193">
    <property type="entry name" value="Tectonin"/>
    <property type="match status" value="2"/>
</dbReference>
<evidence type="ECO:0000313" key="9">
    <source>
        <dbReference type="Proteomes" id="UP000315369"/>
    </source>
</evidence>
<dbReference type="InterPro" id="IPR023828">
    <property type="entry name" value="Peptidase_S8_Ser-AS"/>
</dbReference>
<keyword evidence="9" id="KW-1185">Reference proteome</keyword>
<feature type="active site" description="Charge relay system" evidence="5">
    <location>
        <position position="181"/>
    </location>
</feature>
<dbReference type="Gene3D" id="3.40.50.200">
    <property type="entry name" value="Peptidase S8/S53 domain"/>
    <property type="match status" value="1"/>
</dbReference>
<dbReference type="PROSITE" id="PS00138">
    <property type="entry name" value="SUBTILASE_SER"/>
    <property type="match status" value="1"/>
</dbReference>
<dbReference type="InterPro" id="IPR022398">
    <property type="entry name" value="Peptidase_S8_His-AS"/>
</dbReference>
<dbReference type="GO" id="GO:0005615">
    <property type="term" value="C:extracellular space"/>
    <property type="evidence" value="ECO:0007669"/>
    <property type="project" value="TreeGrafter"/>
</dbReference>
<dbReference type="PROSITE" id="PS00137">
    <property type="entry name" value="SUBTILASE_HIS"/>
    <property type="match status" value="1"/>
</dbReference>
<accession>A0A540X0M6</accession>
<dbReference type="InterPro" id="IPR011044">
    <property type="entry name" value="Quino_amine_DH_bsu"/>
</dbReference>
<dbReference type="PANTHER" id="PTHR43806">
    <property type="entry name" value="PEPTIDASE S8"/>
    <property type="match status" value="1"/>
</dbReference>
<evidence type="ECO:0000256" key="1">
    <source>
        <dbReference type="ARBA" id="ARBA00011073"/>
    </source>
</evidence>
<sequence length="610" mass="64572">MLGAMLVTGTQFHDCDPSPPTHPPPPIVRPANAIAGQYLFFFDPTLVTPDQVQTVAQYLTQRFGGTILAYFDAGSLGFSANGLTDASATVIASDLRVIALGQDGYVDVEAVQTNAPWGLDRLDSHPLALDQRYEQTTTGQGVHVYVLDTGIRASHADFGGRVSGGMTAIADGNGTNDCQGHGTHVAGTIGGMTWGVAKNSRLHPVRVLACDGRGSYSGIINGINWVTKNHQKPAVANMSLGGGAYSLLDDAVRASINAGITYVLAAGNSDADACQSSPARTPEALTVAASDIQDRRATFSNWGACVDLFAPGVGIRSTSNTSDTGTRDLSGTSMASPHVAGVAALYLEKNPTATPTQVSQAVLNGGTANVIQDVKGSPNKMLYSLIVPPDSEYVVIPAPPQTTPKQVAVGASNIVWLLDTTGRHWKWDGSTWVNQSCCVTELAAAADGELWATNPPDGMRVLRWDGTRWTFNIPAGMKQVTIANANTVWGLGNDNTLYQYTGSAWSPKRCCVERISVGTDGELWATNPPDGLRVLRWNGTEWTFNIPPGMNYVSVGSASVIWALNPAGNVFQWSGSAWTPRTGTLKQISAASDGTVWGISSQNEIVRRRP</sequence>
<feature type="domain" description="Peptidase S8/S53" evidence="7">
    <location>
        <begin position="139"/>
        <end position="364"/>
    </location>
</feature>
<keyword evidence="3 5" id="KW-0378">Hydrolase</keyword>
<dbReference type="InterPro" id="IPR015500">
    <property type="entry name" value="Peptidase_S8_subtilisin-rel"/>
</dbReference>
<dbReference type="Proteomes" id="UP000315369">
    <property type="component" value="Unassembled WGS sequence"/>
</dbReference>
<dbReference type="PRINTS" id="PR00723">
    <property type="entry name" value="SUBTILISIN"/>
</dbReference>
<dbReference type="InterPro" id="IPR006624">
    <property type="entry name" value="Beta-propeller_rpt_TECPR"/>
</dbReference>
<dbReference type="PANTHER" id="PTHR43806:SF11">
    <property type="entry name" value="CEREVISIN-RELATED"/>
    <property type="match status" value="1"/>
</dbReference>
<dbReference type="GO" id="GO:0006508">
    <property type="term" value="P:proteolysis"/>
    <property type="evidence" value="ECO:0007669"/>
    <property type="project" value="UniProtKB-KW"/>
</dbReference>